<keyword evidence="4 5" id="KW-0472">Membrane</keyword>
<comment type="caution">
    <text evidence="7">The sequence shown here is derived from an EMBL/GenBank/DDBJ whole genome shotgun (WGS) entry which is preliminary data.</text>
</comment>
<organism evidence="7 8">
    <name type="scientific">Candidatus Auribacter fodinae</name>
    <dbReference type="NCBI Taxonomy" id="2093366"/>
    <lineage>
        <taxon>Bacteria</taxon>
        <taxon>Pseudomonadati</taxon>
        <taxon>Candidatus Auribacterota</taxon>
        <taxon>Candidatus Auribacteria</taxon>
        <taxon>Candidatus Auribacterales</taxon>
        <taxon>Candidatus Auribacteraceae</taxon>
        <taxon>Candidatus Auribacter</taxon>
    </lineage>
</organism>
<feature type="transmembrane region" description="Helical" evidence="5">
    <location>
        <begin position="266"/>
        <end position="287"/>
    </location>
</feature>
<comment type="subcellular location">
    <subcellularLocation>
        <location evidence="1">Membrane</location>
        <topology evidence="1">Multi-pass membrane protein</topology>
    </subcellularLocation>
</comment>
<dbReference type="InterPro" id="IPR044880">
    <property type="entry name" value="NCX_ion-bd_dom_sf"/>
</dbReference>
<dbReference type="GO" id="GO:0006874">
    <property type="term" value="P:intracellular calcium ion homeostasis"/>
    <property type="evidence" value="ECO:0007669"/>
    <property type="project" value="TreeGrafter"/>
</dbReference>
<feature type="transmembrane region" description="Helical" evidence="5">
    <location>
        <begin position="172"/>
        <end position="193"/>
    </location>
</feature>
<dbReference type="GO" id="GO:0008273">
    <property type="term" value="F:calcium, potassium:sodium antiporter activity"/>
    <property type="evidence" value="ECO:0007669"/>
    <property type="project" value="TreeGrafter"/>
</dbReference>
<evidence type="ECO:0000313" key="7">
    <source>
        <dbReference type="EMBL" id="RJP58655.1"/>
    </source>
</evidence>
<evidence type="ECO:0000256" key="2">
    <source>
        <dbReference type="ARBA" id="ARBA00022692"/>
    </source>
</evidence>
<accession>A0A3A4QXP2</accession>
<protein>
    <submittedName>
        <fullName evidence="7">Sodium:calcium antiporter</fullName>
    </submittedName>
</protein>
<keyword evidence="2 5" id="KW-0812">Transmembrane</keyword>
<feature type="transmembrane region" description="Helical" evidence="5">
    <location>
        <begin position="105"/>
        <end position="124"/>
    </location>
</feature>
<dbReference type="InterPro" id="IPR004837">
    <property type="entry name" value="NaCa_Exmemb"/>
</dbReference>
<dbReference type="GO" id="GO:0005262">
    <property type="term" value="F:calcium channel activity"/>
    <property type="evidence" value="ECO:0007669"/>
    <property type="project" value="TreeGrafter"/>
</dbReference>
<dbReference type="NCBIfam" id="TIGR00367">
    <property type="entry name" value="calcium/sodium antiporter"/>
    <property type="match status" value="1"/>
</dbReference>
<dbReference type="GO" id="GO:0005886">
    <property type="term" value="C:plasma membrane"/>
    <property type="evidence" value="ECO:0007669"/>
    <property type="project" value="TreeGrafter"/>
</dbReference>
<feature type="transmembrane region" description="Helical" evidence="5">
    <location>
        <begin position="239"/>
        <end position="260"/>
    </location>
</feature>
<dbReference type="Pfam" id="PF01699">
    <property type="entry name" value="Na_Ca_ex"/>
    <property type="match status" value="2"/>
</dbReference>
<dbReference type="Proteomes" id="UP000266426">
    <property type="component" value="Unassembled WGS sequence"/>
</dbReference>
<dbReference type="Gene3D" id="1.20.1420.30">
    <property type="entry name" value="NCX, central ion-binding region"/>
    <property type="match status" value="1"/>
</dbReference>
<evidence type="ECO:0000259" key="6">
    <source>
        <dbReference type="Pfam" id="PF01699"/>
    </source>
</evidence>
<feature type="transmembrane region" description="Helical" evidence="5">
    <location>
        <begin position="38"/>
        <end position="60"/>
    </location>
</feature>
<sequence>MLLASVVLIAGFVLLIKGADYLVSGASALAKRIGVSDLVVGLTVVAFGTSTPELLVNIFASAQGNTDIAIGNIVGSNIFNIFLILGISSLVYPLAVTKGTVWKEIPFSLLAVLVLGALSNDILFDRAGASVLGRIDGFVFLSFFVIFLYYIVSISTRTDANQGEGAVQFSVTRSLVMTIGGLAALVFGGKLVVDSAVTIASSLGVSQSLIGLTIVAAGTSLPELATSAVASYRKNAEIAVGNIVGSNIFNIFFILGISSLIKPLPIVGVINIDILVLIASTLLLFFFMFTGKRRMIDRWEGAVFIMLYLSYMVFLIKKG</sequence>
<feature type="transmembrane region" description="Helical" evidence="5">
    <location>
        <begin position="299"/>
        <end position="316"/>
    </location>
</feature>
<evidence type="ECO:0000256" key="1">
    <source>
        <dbReference type="ARBA" id="ARBA00004141"/>
    </source>
</evidence>
<evidence type="ECO:0000256" key="3">
    <source>
        <dbReference type="ARBA" id="ARBA00022989"/>
    </source>
</evidence>
<evidence type="ECO:0000256" key="5">
    <source>
        <dbReference type="SAM" id="Phobius"/>
    </source>
</evidence>
<dbReference type="InterPro" id="IPR004481">
    <property type="entry name" value="K/Na/Ca-exchanger"/>
</dbReference>
<feature type="transmembrane region" description="Helical" evidence="5">
    <location>
        <begin position="72"/>
        <end position="93"/>
    </location>
</feature>
<dbReference type="EMBL" id="QZJZ01000063">
    <property type="protein sequence ID" value="RJP58655.1"/>
    <property type="molecule type" value="Genomic_DNA"/>
</dbReference>
<name>A0A3A4QXP2_9BACT</name>
<dbReference type="PANTHER" id="PTHR10846:SF8">
    <property type="entry name" value="INNER MEMBRANE PROTEIN YRBG"/>
    <property type="match status" value="1"/>
</dbReference>
<reference evidence="7 8" key="1">
    <citation type="journal article" date="2017" name="ISME J.">
        <title>Energy and carbon metabolisms in a deep terrestrial subsurface fluid microbial community.</title>
        <authorList>
            <person name="Momper L."/>
            <person name="Jungbluth S.P."/>
            <person name="Lee M.D."/>
            <person name="Amend J.P."/>
        </authorList>
    </citation>
    <scope>NUCLEOTIDE SEQUENCE [LARGE SCALE GENOMIC DNA]</scope>
    <source>
        <strain evidence="7">SURF_26</strain>
    </source>
</reference>
<dbReference type="AlphaFoldDB" id="A0A3A4QXP2"/>
<feature type="transmembrane region" description="Helical" evidence="5">
    <location>
        <begin position="131"/>
        <end position="152"/>
    </location>
</feature>
<feature type="domain" description="Sodium/calcium exchanger membrane region" evidence="6">
    <location>
        <begin position="6"/>
        <end position="151"/>
    </location>
</feature>
<gene>
    <name evidence="7" type="ORF">C4541_07580</name>
</gene>
<evidence type="ECO:0000313" key="8">
    <source>
        <dbReference type="Proteomes" id="UP000266426"/>
    </source>
</evidence>
<evidence type="ECO:0000256" key="4">
    <source>
        <dbReference type="ARBA" id="ARBA00023136"/>
    </source>
</evidence>
<keyword evidence="3 5" id="KW-1133">Transmembrane helix</keyword>
<proteinExistence type="predicted"/>
<feature type="domain" description="Sodium/calcium exchanger membrane region" evidence="6">
    <location>
        <begin position="174"/>
        <end position="316"/>
    </location>
</feature>
<dbReference type="PANTHER" id="PTHR10846">
    <property type="entry name" value="SODIUM/POTASSIUM/CALCIUM EXCHANGER"/>
    <property type="match status" value="1"/>
</dbReference>